<feature type="transmembrane region" description="Helical" evidence="12">
    <location>
        <begin position="61"/>
        <end position="80"/>
    </location>
</feature>
<feature type="transmembrane region" description="Helical" evidence="12">
    <location>
        <begin position="217"/>
        <end position="237"/>
    </location>
</feature>
<dbReference type="GO" id="GO:0016491">
    <property type="term" value="F:oxidoreductase activity"/>
    <property type="evidence" value="ECO:0007669"/>
    <property type="project" value="UniProtKB-KW"/>
</dbReference>
<dbReference type="OrthoDB" id="336837at2157"/>
<dbReference type="RefSeq" id="WP_066381321.1">
    <property type="nucleotide sequence ID" value="NZ_LTAZ01000004.1"/>
</dbReference>
<keyword evidence="5 12" id="KW-1133">Transmembrane helix</keyword>
<keyword evidence="6" id="KW-0560">Oxidoreductase</keyword>
<dbReference type="PANTHER" id="PTHR35457">
    <property type="entry name" value="HEME A SYNTHASE"/>
    <property type="match status" value="1"/>
</dbReference>
<evidence type="ECO:0000256" key="11">
    <source>
        <dbReference type="ARBA" id="ARBA00023444"/>
    </source>
</evidence>
<keyword evidence="9 12" id="KW-0472">Membrane</keyword>
<evidence type="ECO:0000256" key="5">
    <source>
        <dbReference type="ARBA" id="ARBA00022989"/>
    </source>
</evidence>
<dbReference type="GO" id="GO:0016020">
    <property type="term" value="C:membrane"/>
    <property type="evidence" value="ECO:0007669"/>
    <property type="project" value="UniProtKB-SubCell"/>
</dbReference>
<keyword evidence="4" id="KW-0479">Metal-binding</keyword>
<proteinExistence type="predicted"/>
<keyword evidence="14" id="KW-1185">Reference proteome</keyword>
<evidence type="ECO:0000256" key="2">
    <source>
        <dbReference type="ARBA" id="ARBA00022475"/>
    </source>
</evidence>
<evidence type="ECO:0000256" key="10">
    <source>
        <dbReference type="ARBA" id="ARBA00023157"/>
    </source>
</evidence>
<evidence type="ECO:0000313" key="13">
    <source>
        <dbReference type="EMBL" id="KYH26536.1"/>
    </source>
</evidence>
<accession>A0A151AFX4</accession>
<evidence type="ECO:0000256" key="8">
    <source>
        <dbReference type="ARBA" id="ARBA00023133"/>
    </source>
</evidence>
<evidence type="ECO:0000256" key="9">
    <source>
        <dbReference type="ARBA" id="ARBA00023136"/>
    </source>
</evidence>
<dbReference type="GO" id="GO:0046872">
    <property type="term" value="F:metal ion binding"/>
    <property type="evidence" value="ECO:0007669"/>
    <property type="project" value="UniProtKB-KW"/>
</dbReference>
<dbReference type="InterPro" id="IPR003780">
    <property type="entry name" value="COX15/CtaA_fam"/>
</dbReference>
<reference evidence="13 14" key="1">
    <citation type="submission" date="2016-02" db="EMBL/GenBank/DDBJ databases">
        <title>Genome sequence of Halalkalicoccus paucihalophilus DSM 24557.</title>
        <authorList>
            <person name="Poehlein A."/>
            <person name="Daniel R."/>
        </authorList>
    </citation>
    <scope>NUCLEOTIDE SEQUENCE [LARGE SCALE GENOMIC DNA]</scope>
    <source>
        <strain evidence="13 14">DSM 24557</strain>
    </source>
</reference>
<sequence>MSRSRLRGLLLSTAVLTYLLLLIGIYTAASGAGLTCAGRWPLCDGAVFGLFPANWPSFIEWFHRLIAMIAGFVVIGATYGTWRWQDDRRIKLAMTTALVLYPLQALLGAGTVLDYSLFYLTAHFLTAIVIFGSITVATLWYLPEVASLARIRYALFVVVGLFPVLIALSPGTLVAHTAAVQAIYYAVGLAMFATLLAVAIWSSLLGSTIPRLVRVRLLAGVGSAFLAAQLLLGRYVYTDLIQLLDTTAMATVFVIAVAAVWLTYRIGPATAGPQAQ</sequence>
<comment type="caution">
    <text evidence="13">The sequence shown here is derived from an EMBL/GenBank/DDBJ whole genome shotgun (WGS) entry which is preliminary data.</text>
</comment>
<dbReference type="AlphaFoldDB" id="A0A151AFX4"/>
<evidence type="ECO:0000256" key="7">
    <source>
        <dbReference type="ARBA" id="ARBA00023004"/>
    </source>
</evidence>
<evidence type="ECO:0000256" key="3">
    <source>
        <dbReference type="ARBA" id="ARBA00022692"/>
    </source>
</evidence>
<dbReference type="Proteomes" id="UP000075321">
    <property type="component" value="Unassembled WGS sequence"/>
</dbReference>
<comment type="subcellular location">
    <subcellularLocation>
        <location evidence="1">Membrane</location>
        <topology evidence="1">Multi-pass membrane protein</topology>
    </subcellularLocation>
</comment>
<protein>
    <submittedName>
        <fullName evidence="13">Heme A synthase</fullName>
    </submittedName>
</protein>
<feature type="transmembrane region" description="Helical" evidence="12">
    <location>
        <begin position="243"/>
        <end position="264"/>
    </location>
</feature>
<evidence type="ECO:0000256" key="1">
    <source>
        <dbReference type="ARBA" id="ARBA00004141"/>
    </source>
</evidence>
<feature type="transmembrane region" description="Helical" evidence="12">
    <location>
        <begin position="182"/>
        <end position="205"/>
    </location>
</feature>
<evidence type="ECO:0000256" key="6">
    <source>
        <dbReference type="ARBA" id="ARBA00023002"/>
    </source>
</evidence>
<dbReference type="Pfam" id="PF02628">
    <property type="entry name" value="COX15-CtaA"/>
    <property type="match status" value="1"/>
</dbReference>
<keyword evidence="7" id="KW-0408">Iron</keyword>
<keyword evidence="8" id="KW-0350">Heme biosynthesis</keyword>
<dbReference type="InterPro" id="IPR050450">
    <property type="entry name" value="COX15/CtaA_HemeA_synthase"/>
</dbReference>
<gene>
    <name evidence="13" type="primary">ctaA</name>
    <name evidence="13" type="ORF">HAPAU_16350</name>
</gene>
<evidence type="ECO:0000313" key="14">
    <source>
        <dbReference type="Proteomes" id="UP000075321"/>
    </source>
</evidence>
<keyword evidence="3 12" id="KW-0812">Transmembrane</keyword>
<dbReference type="GO" id="GO:0006784">
    <property type="term" value="P:heme A biosynthetic process"/>
    <property type="evidence" value="ECO:0007669"/>
    <property type="project" value="InterPro"/>
</dbReference>
<feature type="transmembrane region" description="Helical" evidence="12">
    <location>
        <begin position="118"/>
        <end position="142"/>
    </location>
</feature>
<keyword evidence="2" id="KW-1003">Cell membrane</keyword>
<name>A0A151AFX4_9EURY</name>
<evidence type="ECO:0000256" key="4">
    <source>
        <dbReference type="ARBA" id="ARBA00022723"/>
    </source>
</evidence>
<keyword evidence="10" id="KW-1015">Disulfide bond</keyword>
<feature type="transmembrane region" description="Helical" evidence="12">
    <location>
        <begin position="92"/>
        <end position="112"/>
    </location>
</feature>
<organism evidence="13 14">
    <name type="scientific">Halalkalicoccus paucihalophilus</name>
    <dbReference type="NCBI Taxonomy" id="1008153"/>
    <lineage>
        <taxon>Archaea</taxon>
        <taxon>Methanobacteriati</taxon>
        <taxon>Methanobacteriota</taxon>
        <taxon>Stenosarchaea group</taxon>
        <taxon>Halobacteria</taxon>
        <taxon>Halobacteriales</taxon>
        <taxon>Halococcaceae</taxon>
        <taxon>Halalkalicoccus</taxon>
    </lineage>
</organism>
<dbReference type="EMBL" id="LTAZ01000004">
    <property type="protein sequence ID" value="KYH26536.1"/>
    <property type="molecule type" value="Genomic_DNA"/>
</dbReference>
<evidence type="ECO:0000256" key="12">
    <source>
        <dbReference type="SAM" id="Phobius"/>
    </source>
</evidence>
<feature type="transmembrane region" description="Helical" evidence="12">
    <location>
        <begin position="154"/>
        <end position="176"/>
    </location>
</feature>
<comment type="pathway">
    <text evidence="11">Porphyrin-containing compound metabolism.</text>
</comment>
<dbReference type="PATRIC" id="fig|1008153.3.peg.1658"/>
<dbReference type="PANTHER" id="PTHR35457:SF1">
    <property type="entry name" value="HEME A SYNTHASE"/>
    <property type="match status" value="1"/>
</dbReference>